<organism evidence="2 3">
    <name type="scientific">Nematocida parisii (strain ERTm3)</name>
    <name type="common">Nematode killer fungus</name>
    <dbReference type="NCBI Taxonomy" id="935791"/>
    <lineage>
        <taxon>Eukaryota</taxon>
        <taxon>Fungi</taxon>
        <taxon>Fungi incertae sedis</taxon>
        <taxon>Microsporidia</taxon>
        <taxon>Nematocida</taxon>
    </lineage>
</organism>
<dbReference type="InParanoid" id="I3EJL5"/>
<dbReference type="HOGENOM" id="CLU_2386703_0_0_1"/>
<accession>I3EJL5</accession>
<evidence type="ECO:0000313" key="3">
    <source>
        <dbReference type="Proteomes" id="UP000002872"/>
    </source>
</evidence>
<dbReference type="AlphaFoldDB" id="I3EJL5"/>
<keyword evidence="1" id="KW-0472">Membrane</keyword>
<proteinExistence type="predicted"/>
<evidence type="ECO:0000313" key="2">
    <source>
        <dbReference type="EMBL" id="EIJ89412.1"/>
    </source>
</evidence>
<keyword evidence="1" id="KW-1133">Transmembrane helix</keyword>
<dbReference type="Proteomes" id="UP000002872">
    <property type="component" value="Unassembled WGS sequence"/>
</dbReference>
<name>I3EJL5_NEMP3</name>
<dbReference type="VEuPathDB" id="MicrosporidiaDB:NEQG_00182"/>
<keyword evidence="1" id="KW-0812">Transmembrane</keyword>
<reference evidence="2" key="1">
    <citation type="submission" date="2011-01" db="EMBL/GenBank/DDBJ databases">
        <title>The Genome Sequence of Nematocida parisii strain ERTm3.</title>
        <authorList>
            <consortium name="The Broad Institute Genome Sequencing Platform"/>
            <consortium name="The Broad Institute Genome Sequencing Center for Infectious Disease"/>
            <person name="Cuomo C."/>
            <person name="Troemel E."/>
            <person name="Young S.K."/>
            <person name="Zeng Q."/>
            <person name="Gargeya S."/>
            <person name="Fitzgerald M."/>
            <person name="Haas B."/>
            <person name="Abouelleil A."/>
            <person name="Alvarado L."/>
            <person name="Arachchi H.M."/>
            <person name="Berlin A."/>
            <person name="Chapman S.B."/>
            <person name="Gearin G."/>
            <person name="Goldberg J."/>
            <person name="Griggs A."/>
            <person name="Gujja S."/>
            <person name="Hansen M."/>
            <person name="Heiman D."/>
            <person name="Howarth C."/>
            <person name="Larimer J."/>
            <person name="Lui A."/>
            <person name="MacDonald P.J.P."/>
            <person name="McCowen C."/>
            <person name="Montmayeur A."/>
            <person name="Murphy C."/>
            <person name="Neiman D."/>
            <person name="Pearson M."/>
            <person name="Priest M."/>
            <person name="Roberts A."/>
            <person name="Saif S."/>
            <person name="Shea T."/>
            <person name="Sisk P."/>
            <person name="Stolte C."/>
            <person name="Sykes S."/>
            <person name="Wortman J."/>
            <person name="Nusbaum C."/>
            <person name="Birren B."/>
        </authorList>
    </citation>
    <scope>NUCLEOTIDE SEQUENCE</scope>
    <source>
        <strain evidence="2">ERTm3</strain>
    </source>
</reference>
<dbReference type="EMBL" id="GL870876">
    <property type="protein sequence ID" value="EIJ89412.1"/>
    <property type="molecule type" value="Genomic_DNA"/>
</dbReference>
<feature type="transmembrane region" description="Helical" evidence="1">
    <location>
        <begin position="26"/>
        <end position="48"/>
    </location>
</feature>
<keyword evidence="3" id="KW-1185">Reference proteome</keyword>
<gene>
    <name evidence="2" type="ORF">NEQG_00182</name>
</gene>
<sequence length="94" mass="10656">MDMAVPVDIPQVHNNMLITVVQLGKIVLLLITIIIALIILNILCRILTVITSIDTSRKAGLCGEEEEQHKDKGYEETYLENTFRKVVDFLTIPY</sequence>
<evidence type="ECO:0000256" key="1">
    <source>
        <dbReference type="SAM" id="Phobius"/>
    </source>
</evidence>
<protein>
    <submittedName>
        <fullName evidence="2">Uncharacterized protein</fullName>
    </submittedName>
</protein>
<dbReference type="OrthoDB" id="10438710at2759"/>